<name>A0A165C7I5_9APHY</name>
<proteinExistence type="predicted"/>
<feature type="transmembrane region" description="Helical" evidence="1">
    <location>
        <begin position="57"/>
        <end position="81"/>
    </location>
</feature>
<accession>A0A165C7I5</accession>
<dbReference type="RefSeq" id="XP_040760077.1">
    <property type="nucleotide sequence ID" value="XM_040909812.1"/>
</dbReference>
<reference evidence="2 3" key="1">
    <citation type="journal article" date="2016" name="Mol. Biol. Evol.">
        <title>Comparative Genomics of Early-Diverging Mushroom-Forming Fungi Provides Insights into the Origins of Lignocellulose Decay Capabilities.</title>
        <authorList>
            <person name="Nagy L.G."/>
            <person name="Riley R."/>
            <person name="Tritt A."/>
            <person name="Adam C."/>
            <person name="Daum C."/>
            <person name="Floudas D."/>
            <person name="Sun H."/>
            <person name="Yadav J.S."/>
            <person name="Pangilinan J."/>
            <person name="Larsson K.H."/>
            <person name="Matsuura K."/>
            <person name="Barry K."/>
            <person name="Labutti K."/>
            <person name="Kuo R."/>
            <person name="Ohm R.A."/>
            <person name="Bhattacharya S.S."/>
            <person name="Shirouzu T."/>
            <person name="Yoshinaga Y."/>
            <person name="Martin F.M."/>
            <person name="Grigoriev I.V."/>
            <person name="Hibbett D.S."/>
        </authorList>
    </citation>
    <scope>NUCLEOTIDE SEQUENCE [LARGE SCALE GENOMIC DNA]</scope>
    <source>
        <strain evidence="2 3">93-53</strain>
    </source>
</reference>
<keyword evidence="1" id="KW-0812">Transmembrane</keyword>
<sequence>MAVERPGDTGELLVLALNVLLSNRCLRLVSLGCFLLGARPFGFLVRPNPLRLSALSILLSAPGELLGLVLVLVCLAHHFLSSPDRFFRKPSRLLSALPILFGALSILLGALPILLGALPILLSPPSILLGPPSILLSPPPISLSPPSVSLSTTSVPISPPSILLSAPAELLRLALILVCPAHRFFSSPGRLLRHPSGFLGKHPVSFPPLGLFLCCGTLFFG</sequence>
<gene>
    <name evidence="2" type="ORF">LAESUDRAFT_730313</name>
</gene>
<evidence type="ECO:0000256" key="1">
    <source>
        <dbReference type="SAM" id="Phobius"/>
    </source>
</evidence>
<dbReference type="GeneID" id="63826841"/>
<dbReference type="Proteomes" id="UP000076871">
    <property type="component" value="Unassembled WGS sequence"/>
</dbReference>
<evidence type="ECO:0000313" key="3">
    <source>
        <dbReference type="Proteomes" id="UP000076871"/>
    </source>
</evidence>
<dbReference type="InParanoid" id="A0A165C7I5"/>
<dbReference type="EMBL" id="KV427653">
    <property type="protein sequence ID" value="KZT02337.1"/>
    <property type="molecule type" value="Genomic_DNA"/>
</dbReference>
<dbReference type="AlphaFoldDB" id="A0A165C7I5"/>
<keyword evidence="3" id="KW-1185">Reference proteome</keyword>
<keyword evidence="1" id="KW-1133">Transmembrane helix</keyword>
<feature type="transmembrane region" description="Helical" evidence="1">
    <location>
        <begin position="12"/>
        <end position="37"/>
    </location>
</feature>
<evidence type="ECO:0000313" key="2">
    <source>
        <dbReference type="EMBL" id="KZT02337.1"/>
    </source>
</evidence>
<feature type="transmembrane region" description="Helical" evidence="1">
    <location>
        <begin position="93"/>
        <end position="122"/>
    </location>
</feature>
<keyword evidence="1" id="KW-0472">Membrane</keyword>
<organism evidence="2 3">
    <name type="scientific">Laetiporus sulphureus 93-53</name>
    <dbReference type="NCBI Taxonomy" id="1314785"/>
    <lineage>
        <taxon>Eukaryota</taxon>
        <taxon>Fungi</taxon>
        <taxon>Dikarya</taxon>
        <taxon>Basidiomycota</taxon>
        <taxon>Agaricomycotina</taxon>
        <taxon>Agaricomycetes</taxon>
        <taxon>Polyporales</taxon>
        <taxon>Laetiporus</taxon>
    </lineage>
</organism>
<protein>
    <submittedName>
        <fullName evidence="2">Uncharacterized protein</fullName>
    </submittedName>
</protein>